<reference evidence="2 3" key="1">
    <citation type="journal article" date="2019" name="Nat. Microbiol.">
        <title>Mediterranean grassland soil C-N compound turnover is dependent on rainfall and depth, and is mediated by genomically divergent microorganisms.</title>
        <authorList>
            <person name="Diamond S."/>
            <person name="Andeer P.F."/>
            <person name="Li Z."/>
            <person name="Crits-Christoph A."/>
            <person name="Burstein D."/>
            <person name="Anantharaman K."/>
            <person name="Lane K.R."/>
            <person name="Thomas B.C."/>
            <person name="Pan C."/>
            <person name="Northen T.R."/>
            <person name="Banfield J.F."/>
        </authorList>
    </citation>
    <scope>NUCLEOTIDE SEQUENCE [LARGE SCALE GENOMIC DNA]</scope>
    <source>
        <strain evidence="2">NP_6</strain>
    </source>
</reference>
<accession>A0A537J1U5</accession>
<evidence type="ECO:0000259" key="1">
    <source>
        <dbReference type="Pfam" id="PF11706"/>
    </source>
</evidence>
<evidence type="ECO:0000313" key="3">
    <source>
        <dbReference type="Proteomes" id="UP000318093"/>
    </source>
</evidence>
<dbReference type="InterPro" id="IPR021005">
    <property type="entry name" value="Znf_CGNR"/>
</dbReference>
<protein>
    <recommendedName>
        <fullName evidence="1">Zinc finger CGNR domain-containing protein</fullName>
    </recommendedName>
</protein>
<dbReference type="Pfam" id="PF11706">
    <property type="entry name" value="zf-CGNR"/>
    <property type="match status" value="1"/>
</dbReference>
<dbReference type="AlphaFoldDB" id="A0A537J1U5"/>
<feature type="domain" description="Zinc finger CGNR" evidence="1">
    <location>
        <begin position="160"/>
        <end position="203"/>
    </location>
</feature>
<dbReference type="Pfam" id="PF07336">
    <property type="entry name" value="ABATE"/>
    <property type="match status" value="1"/>
</dbReference>
<comment type="caution">
    <text evidence="2">The sequence shown here is derived from an EMBL/GenBank/DDBJ whole genome shotgun (WGS) entry which is preliminary data.</text>
</comment>
<dbReference type="SUPFAM" id="SSF160904">
    <property type="entry name" value="Jann2411-like"/>
    <property type="match status" value="1"/>
</dbReference>
<gene>
    <name evidence="2" type="ORF">E6H03_13740</name>
</gene>
<dbReference type="Proteomes" id="UP000318093">
    <property type="component" value="Unassembled WGS sequence"/>
</dbReference>
<dbReference type="EMBL" id="VBAN01000500">
    <property type="protein sequence ID" value="TMI77518.1"/>
    <property type="molecule type" value="Genomic_DNA"/>
</dbReference>
<proteinExistence type="predicted"/>
<dbReference type="InterPro" id="IPR010852">
    <property type="entry name" value="ABATE"/>
</dbReference>
<sequence>MAQLADQEKVFGLTGGRLCLDFANTLGGSRGSPKEYLTSYRDLVSWGRQAGVLSGPEAEHLTEGARRRPAEAATALTEAVGIRETIFRIFAAVIAGREPEQADLSALGAGLSRAMVHLRVLPRAGGYAWGWADDREHLHRVIWPVVRSAAELLVSGEAPRVGRCAGEGCDWLFMDTSHNRSRRWCDMRSCGNRAKARRHHARKKERP</sequence>
<dbReference type="Gene3D" id="1.10.3300.10">
    <property type="entry name" value="Jann2411-like domain"/>
    <property type="match status" value="1"/>
</dbReference>
<dbReference type="PANTHER" id="PTHR35525:SF3">
    <property type="entry name" value="BLL6575 PROTEIN"/>
    <property type="match status" value="1"/>
</dbReference>
<organism evidence="2 3">
    <name type="scientific">Candidatus Segetimicrobium genomatis</name>
    <dbReference type="NCBI Taxonomy" id="2569760"/>
    <lineage>
        <taxon>Bacteria</taxon>
        <taxon>Bacillati</taxon>
        <taxon>Candidatus Sysuimicrobiota</taxon>
        <taxon>Candidatus Sysuimicrobiia</taxon>
        <taxon>Candidatus Sysuimicrobiales</taxon>
        <taxon>Candidatus Segetimicrobiaceae</taxon>
        <taxon>Candidatus Segetimicrobium</taxon>
    </lineage>
</organism>
<dbReference type="PANTHER" id="PTHR35525">
    <property type="entry name" value="BLL6575 PROTEIN"/>
    <property type="match status" value="1"/>
</dbReference>
<name>A0A537J1U5_9BACT</name>
<evidence type="ECO:0000313" key="2">
    <source>
        <dbReference type="EMBL" id="TMI77518.1"/>
    </source>
</evidence>
<dbReference type="InterPro" id="IPR023286">
    <property type="entry name" value="ABATE_dom_sf"/>
</dbReference>